<dbReference type="EMBL" id="PQIB02000009">
    <property type="protein sequence ID" value="RLN00357.1"/>
    <property type="molecule type" value="Genomic_DNA"/>
</dbReference>
<dbReference type="AlphaFoldDB" id="A0A3L6RBZ1"/>
<protein>
    <recommendedName>
        <fullName evidence="5">Benzyl alcohol O-benzoyltransferase-like</fullName>
    </recommendedName>
</protein>
<dbReference type="PANTHER" id="PTHR31147">
    <property type="entry name" value="ACYL TRANSFERASE 4"/>
    <property type="match status" value="1"/>
</dbReference>
<dbReference type="InterPro" id="IPR023213">
    <property type="entry name" value="CAT-like_dom_sf"/>
</dbReference>
<evidence type="ECO:0000313" key="4">
    <source>
        <dbReference type="Proteomes" id="UP000275267"/>
    </source>
</evidence>
<proteinExistence type="inferred from homology"/>
<evidence type="ECO:0000313" key="3">
    <source>
        <dbReference type="EMBL" id="RLN00357.1"/>
    </source>
</evidence>
<dbReference type="InterPro" id="IPR050898">
    <property type="entry name" value="Plant_acyltransferase"/>
</dbReference>
<dbReference type="OrthoDB" id="586457at2759"/>
<comment type="caution">
    <text evidence="3">The sequence shown here is derived from an EMBL/GenBank/DDBJ whole genome shotgun (WGS) entry which is preliminary data.</text>
</comment>
<keyword evidence="4" id="KW-1185">Reference proteome</keyword>
<name>A0A3L6RBZ1_PANMI</name>
<dbReference type="Proteomes" id="UP000275267">
    <property type="component" value="Unassembled WGS sequence"/>
</dbReference>
<comment type="similarity">
    <text evidence="1">Belongs to the plant acyltransferase family.</text>
</comment>
<dbReference type="Pfam" id="PF02458">
    <property type="entry name" value="Transferase"/>
    <property type="match status" value="1"/>
</dbReference>
<evidence type="ECO:0008006" key="5">
    <source>
        <dbReference type="Google" id="ProtNLM"/>
    </source>
</evidence>
<gene>
    <name evidence="3" type="ORF">C2845_PM06G07560</name>
</gene>
<evidence type="ECO:0000256" key="2">
    <source>
        <dbReference type="ARBA" id="ARBA00022679"/>
    </source>
</evidence>
<accession>A0A3L6RBZ1</accession>
<dbReference type="GO" id="GO:0016747">
    <property type="term" value="F:acyltransferase activity, transferring groups other than amino-acyl groups"/>
    <property type="evidence" value="ECO:0007669"/>
    <property type="project" value="UniProtKB-ARBA"/>
</dbReference>
<dbReference type="STRING" id="4540.A0A3L6RBZ1"/>
<evidence type="ECO:0000256" key="1">
    <source>
        <dbReference type="ARBA" id="ARBA00009861"/>
    </source>
</evidence>
<dbReference type="PANTHER" id="PTHR31147:SF66">
    <property type="entry name" value="OS05G0315700 PROTEIN"/>
    <property type="match status" value="1"/>
</dbReference>
<organism evidence="3 4">
    <name type="scientific">Panicum miliaceum</name>
    <name type="common">Proso millet</name>
    <name type="synonym">Broomcorn millet</name>
    <dbReference type="NCBI Taxonomy" id="4540"/>
    <lineage>
        <taxon>Eukaryota</taxon>
        <taxon>Viridiplantae</taxon>
        <taxon>Streptophyta</taxon>
        <taxon>Embryophyta</taxon>
        <taxon>Tracheophyta</taxon>
        <taxon>Spermatophyta</taxon>
        <taxon>Magnoliopsida</taxon>
        <taxon>Liliopsida</taxon>
        <taxon>Poales</taxon>
        <taxon>Poaceae</taxon>
        <taxon>PACMAD clade</taxon>
        <taxon>Panicoideae</taxon>
        <taxon>Panicodae</taxon>
        <taxon>Paniceae</taxon>
        <taxon>Panicinae</taxon>
        <taxon>Panicum</taxon>
        <taxon>Panicum sect. Panicum</taxon>
    </lineage>
</organism>
<sequence>MAVTTAGALRAGSLGDAVELVREAKVAVTAEYVRSTADHLVLRGRPNVAPANLLLVSDSRHAGFHRVDFGWGEPVYGGPVHTQPGTALLIAARNVDGEDELLVPIMLTQPAMDQFASEIEMLVTGGSGSILAS</sequence>
<dbReference type="Gene3D" id="3.30.559.10">
    <property type="entry name" value="Chloramphenicol acetyltransferase-like domain"/>
    <property type="match status" value="1"/>
</dbReference>
<reference evidence="4" key="1">
    <citation type="journal article" date="2019" name="Nat. Commun.">
        <title>The genome of broomcorn millet.</title>
        <authorList>
            <person name="Zou C."/>
            <person name="Miki D."/>
            <person name="Li D."/>
            <person name="Tang Q."/>
            <person name="Xiao L."/>
            <person name="Rajput S."/>
            <person name="Deng P."/>
            <person name="Jia W."/>
            <person name="Huang R."/>
            <person name="Zhang M."/>
            <person name="Sun Y."/>
            <person name="Hu J."/>
            <person name="Fu X."/>
            <person name="Schnable P.S."/>
            <person name="Li F."/>
            <person name="Zhang H."/>
            <person name="Feng B."/>
            <person name="Zhu X."/>
            <person name="Liu R."/>
            <person name="Schnable J.C."/>
            <person name="Zhu J.-K."/>
            <person name="Zhang H."/>
        </authorList>
    </citation>
    <scope>NUCLEOTIDE SEQUENCE [LARGE SCALE GENOMIC DNA]</scope>
</reference>
<keyword evidence="2" id="KW-0808">Transferase</keyword>